<dbReference type="PANTHER" id="PTHR43433">
    <property type="entry name" value="HYDROLASE, ALPHA/BETA FOLD FAMILY PROTEIN"/>
    <property type="match status" value="1"/>
</dbReference>
<sequence>MQASVHPRYRIVFTRSMAKSSQIPAEQAVSDEEFVTVSDGVSICFQTFGDPAHEAVLLVMGLGGPMTWWDPEFCKLLASKGLFVIRYDNRDTGRSTKLKQHVVTKADVVKAFAGRSVQQPYSLARMGEDGLAVLDALGIDSAHVCGISMGGMIAQTLAVEHPERVLSLVSIMSTTGSRRVGWQDPKLMPALLAPRKGGRAIYMENSADFWKKISSPGYPEPRQGALDRAAVTWDRGFSATGVVRHMLAVLTQPNRTAALSRVTVPSAVIHGLNDRMVHVSGGRATAQALPGSELVLVPGMGHDVPAALFDQITDVVRRTADRTH</sequence>
<dbReference type="PRINTS" id="PR00111">
    <property type="entry name" value="ABHYDROLASE"/>
</dbReference>
<name>A0A2P2BZM7_9ZZZZ</name>
<evidence type="ECO:0000259" key="1">
    <source>
        <dbReference type="Pfam" id="PF00561"/>
    </source>
</evidence>
<dbReference type="AlphaFoldDB" id="A0A2P2BZM7"/>
<feature type="domain" description="AB hydrolase-1" evidence="1">
    <location>
        <begin position="55"/>
        <end position="303"/>
    </location>
</feature>
<proteinExistence type="predicted"/>
<dbReference type="InterPro" id="IPR029058">
    <property type="entry name" value="AB_hydrolase_fold"/>
</dbReference>
<dbReference type="InterPro" id="IPR000073">
    <property type="entry name" value="AB_hydrolase_1"/>
</dbReference>
<protein>
    <submittedName>
        <fullName evidence="2">Carboxyl esterase</fullName>
    </submittedName>
</protein>
<gene>
    <name evidence="2" type="primary">estB</name>
    <name evidence="2" type="ORF">NOCA2230104</name>
</gene>
<dbReference type="PANTHER" id="PTHR43433:SF5">
    <property type="entry name" value="AB HYDROLASE-1 DOMAIN-CONTAINING PROTEIN"/>
    <property type="match status" value="1"/>
</dbReference>
<dbReference type="EMBL" id="CZKA01000016">
    <property type="protein sequence ID" value="CUR55184.1"/>
    <property type="molecule type" value="Genomic_DNA"/>
</dbReference>
<dbReference type="SUPFAM" id="SSF53474">
    <property type="entry name" value="alpha/beta-Hydrolases"/>
    <property type="match status" value="1"/>
</dbReference>
<dbReference type="InterPro" id="IPR050471">
    <property type="entry name" value="AB_hydrolase"/>
</dbReference>
<dbReference type="Gene3D" id="3.40.50.1820">
    <property type="entry name" value="alpha/beta hydrolase"/>
    <property type="match status" value="1"/>
</dbReference>
<dbReference type="Pfam" id="PF00561">
    <property type="entry name" value="Abhydrolase_1"/>
    <property type="match status" value="1"/>
</dbReference>
<reference evidence="2" key="1">
    <citation type="submission" date="2015-08" db="EMBL/GenBank/DDBJ databases">
        <authorList>
            <person name="Babu N.S."/>
            <person name="Beckwith C.J."/>
            <person name="Beseler K.G."/>
            <person name="Brison A."/>
            <person name="Carone J.V."/>
            <person name="Caskin T.P."/>
            <person name="Diamond M."/>
            <person name="Durham M.E."/>
            <person name="Foxe J.M."/>
            <person name="Go M."/>
            <person name="Henderson B.A."/>
            <person name="Jones I.B."/>
            <person name="McGettigan J.A."/>
            <person name="Micheletti S.J."/>
            <person name="Nasrallah M.E."/>
            <person name="Ortiz D."/>
            <person name="Piller C.R."/>
            <person name="Privatt S.R."/>
            <person name="Schneider S.L."/>
            <person name="Sharp S."/>
            <person name="Smith T.C."/>
            <person name="Stanton J.D."/>
            <person name="Ullery H.E."/>
            <person name="Wilson R.J."/>
            <person name="Serrano M.G."/>
            <person name="Buck G."/>
            <person name="Lee V."/>
            <person name="Wang Y."/>
            <person name="Carvalho R."/>
            <person name="Voegtly L."/>
            <person name="Shi R."/>
            <person name="Duckworth R."/>
            <person name="Johnson A."/>
            <person name="Loviza R."/>
            <person name="Walstead R."/>
            <person name="Shah Z."/>
            <person name="Kiflezghi M."/>
            <person name="Wade K."/>
            <person name="Ball S.L."/>
            <person name="Bradley K.W."/>
            <person name="Asai D.J."/>
            <person name="Bowman C.A."/>
            <person name="Russell D.A."/>
            <person name="Pope W.H."/>
            <person name="Jacobs-Sera D."/>
            <person name="Hendrix R.W."/>
            <person name="Hatfull G.F."/>
        </authorList>
    </citation>
    <scope>NUCLEOTIDE SEQUENCE</scope>
</reference>
<accession>A0A2P2BZM7</accession>
<evidence type="ECO:0000313" key="2">
    <source>
        <dbReference type="EMBL" id="CUR55184.1"/>
    </source>
</evidence>
<organism evidence="2">
    <name type="scientific">metagenome</name>
    <dbReference type="NCBI Taxonomy" id="256318"/>
    <lineage>
        <taxon>unclassified sequences</taxon>
        <taxon>metagenomes</taxon>
    </lineage>
</organism>